<reference evidence="1" key="1">
    <citation type="journal article" date="2014" name="Front. Microbiol.">
        <title>High frequency of phylogenetically diverse reductive dehalogenase-homologous genes in deep subseafloor sedimentary metagenomes.</title>
        <authorList>
            <person name="Kawai M."/>
            <person name="Futagami T."/>
            <person name="Toyoda A."/>
            <person name="Takaki Y."/>
            <person name="Nishi S."/>
            <person name="Hori S."/>
            <person name="Arai W."/>
            <person name="Tsubouchi T."/>
            <person name="Morono Y."/>
            <person name="Uchiyama I."/>
            <person name="Ito T."/>
            <person name="Fujiyama A."/>
            <person name="Inagaki F."/>
            <person name="Takami H."/>
        </authorList>
    </citation>
    <scope>NUCLEOTIDE SEQUENCE</scope>
    <source>
        <strain evidence="1">Expedition CK06-06</strain>
    </source>
</reference>
<proteinExistence type="predicted"/>
<accession>X1TIA7</accession>
<protein>
    <submittedName>
        <fullName evidence="1">Uncharacterized protein</fullName>
    </submittedName>
</protein>
<dbReference type="AlphaFoldDB" id="X1TIA7"/>
<evidence type="ECO:0000313" key="1">
    <source>
        <dbReference type="EMBL" id="GAI91091.1"/>
    </source>
</evidence>
<sequence>QIKKVLVEDATKLDFYFTDSISGELGVLNATKSCVSINLLTIIL</sequence>
<feature type="non-terminal residue" evidence="1">
    <location>
        <position position="1"/>
    </location>
</feature>
<gene>
    <name evidence="1" type="ORF">S12H4_30596</name>
</gene>
<organism evidence="1">
    <name type="scientific">marine sediment metagenome</name>
    <dbReference type="NCBI Taxonomy" id="412755"/>
    <lineage>
        <taxon>unclassified sequences</taxon>
        <taxon>metagenomes</taxon>
        <taxon>ecological metagenomes</taxon>
    </lineage>
</organism>
<name>X1TIA7_9ZZZZ</name>
<comment type="caution">
    <text evidence="1">The sequence shown here is derived from an EMBL/GenBank/DDBJ whole genome shotgun (WGS) entry which is preliminary data.</text>
</comment>
<dbReference type="EMBL" id="BARW01017762">
    <property type="protein sequence ID" value="GAI91091.1"/>
    <property type="molecule type" value="Genomic_DNA"/>
</dbReference>